<organism evidence="1 2">
    <name type="scientific">Geotalea daltonii (strain DSM 22248 / JCM 15807 / FRC-32)</name>
    <name type="common">Geobacter daltonii</name>
    <dbReference type="NCBI Taxonomy" id="316067"/>
    <lineage>
        <taxon>Bacteria</taxon>
        <taxon>Pseudomonadati</taxon>
        <taxon>Thermodesulfobacteriota</taxon>
        <taxon>Desulfuromonadia</taxon>
        <taxon>Geobacterales</taxon>
        <taxon>Geobacteraceae</taxon>
        <taxon>Geotalea</taxon>
    </lineage>
</organism>
<protein>
    <submittedName>
        <fullName evidence="1">Efflux pump, RND family, outer membrane protein</fullName>
    </submittedName>
</protein>
<dbReference type="SUPFAM" id="SSF56954">
    <property type="entry name" value="Outer membrane efflux proteins (OEP)"/>
    <property type="match status" value="1"/>
</dbReference>
<sequence length="342" mass="38859">MKNKVVNPVRQRSDNLSRVRWPVFTALVLAFLLQPVTGFSEELPRDTGYLFALAVADKPTVHGVGERIRIAKGLEPDRVAEFNGVHEAVSFPGDTDPDADDFKEEAYGQLRAEIRMTFAELSSVRARIEVIKQSLELLRRMVLTSTGLYGEGKLDQGQALQAQLEWEKLAGNLQLLEKREKIYSIRLNVLTGTPTENSVPILQPLQEYRPDFDSRTMMESYRSRRFLDLFQQLIRQETQPTGEGLHGSDSLDVEADAFITVVRISLESLYQQARRYRTSIIPKAELAHSIRLELYKNGKQDFSSLIEGLLYLCEMRSEYHALLGETHGLKARVEYLTGVVID</sequence>
<proteinExistence type="predicted"/>
<dbReference type="EMBL" id="CP001390">
    <property type="protein sequence ID" value="ACM20840.1"/>
    <property type="molecule type" value="Genomic_DNA"/>
</dbReference>
<evidence type="ECO:0000313" key="2">
    <source>
        <dbReference type="Proteomes" id="UP000007721"/>
    </source>
</evidence>
<dbReference type="Proteomes" id="UP000007721">
    <property type="component" value="Chromosome"/>
</dbReference>
<reference evidence="1 2" key="1">
    <citation type="submission" date="2009-01" db="EMBL/GenBank/DDBJ databases">
        <title>Complete sequence of Geobacter sp. FRC-32.</title>
        <authorList>
            <consortium name="US DOE Joint Genome Institute"/>
            <person name="Lucas S."/>
            <person name="Copeland A."/>
            <person name="Lapidus A."/>
            <person name="Glavina del Rio T."/>
            <person name="Dalin E."/>
            <person name="Tice H."/>
            <person name="Bruce D."/>
            <person name="Goodwin L."/>
            <person name="Pitluck S."/>
            <person name="Saunders E."/>
            <person name="Brettin T."/>
            <person name="Detter J.C."/>
            <person name="Han C."/>
            <person name="Larimer F."/>
            <person name="Land M."/>
            <person name="Hauser L."/>
            <person name="Kyrpides N."/>
            <person name="Ovchinnikova G."/>
            <person name="Kostka J."/>
            <person name="Richardson P."/>
        </authorList>
    </citation>
    <scope>NUCLEOTIDE SEQUENCE [LARGE SCALE GENOMIC DNA]</scope>
    <source>
        <strain evidence="2">DSM 22248 / JCM 15807 / FRC-32</strain>
    </source>
</reference>
<dbReference type="RefSeq" id="WP_012647569.1">
    <property type="nucleotide sequence ID" value="NC_011979.1"/>
</dbReference>
<keyword evidence="2" id="KW-1185">Reference proteome</keyword>
<name>B9M060_GEODF</name>
<dbReference type="AlphaFoldDB" id="B9M060"/>
<dbReference type="KEGG" id="geo:Geob_2487"/>
<dbReference type="Gene3D" id="1.20.1600.10">
    <property type="entry name" value="Outer membrane efflux proteins (OEP)"/>
    <property type="match status" value="1"/>
</dbReference>
<gene>
    <name evidence="1" type="ordered locus">Geob_2487</name>
</gene>
<accession>B9M060</accession>
<evidence type="ECO:0000313" key="1">
    <source>
        <dbReference type="EMBL" id="ACM20840.1"/>
    </source>
</evidence>
<dbReference type="HOGENOM" id="CLU_810757_0_0_7"/>
<dbReference type="OrthoDB" id="9823274at2"/>
<dbReference type="STRING" id="316067.Geob_2487"/>